<dbReference type="GO" id="GO:0016740">
    <property type="term" value="F:transferase activity"/>
    <property type="evidence" value="ECO:0007669"/>
    <property type="project" value="UniProtKB-KW"/>
</dbReference>
<dbReference type="Pfam" id="PF13692">
    <property type="entry name" value="Glyco_trans_1_4"/>
    <property type="match status" value="1"/>
</dbReference>
<dbReference type="KEGG" id="sva:SVA_1735"/>
<gene>
    <name evidence="1" type="ORF">SVA_1735</name>
</gene>
<organism evidence="1 2">
    <name type="scientific">Sulfurifustis variabilis</name>
    <dbReference type="NCBI Taxonomy" id="1675686"/>
    <lineage>
        <taxon>Bacteria</taxon>
        <taxon>Pseudomonadati</taxon>
        <taxon>Pseudomonadota</taxon>
        <taxon>Gammaproteobacteria</taxon>
        <taxon>Acidiferrobacterales</taxon>
        <taxon>Acidiferrobacteraceae</taxon>
        <taxon>Sulfurifustis</taxon>
    </lineage>
</organism>
<name>A0A1B4V453_9GAMM</name>
<dbReference type="SUPFAM" id="SSF53756">
    <property type="entry name" value="UDP-Glycosyltransferase/glycogen phosphorylase"/>
    <property type="match status" value="1"/>
</dbReference>
<proteinExistence type="predicted"/>
<dbReference type="PANTHER" id="PTHR12526">
    <property type="entry name" value="GLYCOSYLTRANSFERASE"/>
    <property type="match status" value="1"/>
</dbReference>
<dbReference type="AlphaFoldDB" id="A0A1B4V453"/>
<dbReference type="PANTHER" id="PTHR12526:SF627">
    <property type="entry name" value="D-RHAMNOSYLTRANSFERASE WBPZ"/>
    <property type="match status" value="1"/>
</dbReference>
<dbReference type="Gene3D" id="3.40.50.2000">
    <property type="entry name" value="Glycogen Phosphorylase B"/>
    <property type="match status" value="1"/>
</dbReference>
<accession>A0A1B4V453</accession>
<keyword evidence="2" id="KW-1185">Reference proteome</keyword>
<sequence>MPRLKVLTWHIHGSYLYYLSHAPVELYVLSKPGRPPGYLGRHGHFPWGANVHDMPVSDLPRQSFDAVLFQSRDHYEKDQYEILTPAQQRLPKIYLEHDPPRESPFAQPHWVDDPATLLVHVTHFNALMWNSRRTPVCVIPHGVTVPPDVRHTGELARGIVVINHLARRGRRLGEDVYARVRRDVPLDLVGMGAEESPGGIGEIRHDGLCAFASRYRFFFNPIRYTSLGLAVCEAMMLGMPVVGLATTEMSTTVENGVSGYVHNDLDWLTERMAGLLADPAEAHRLGEGARRAARERFAIERFARDWRAAFEAVAGRPVARARS</sequence>
<dbReference type="Proteomes" id="UP000218899">
    <property type="component" value="Chromosome"/>
</dbReference>
<dbReference type="EMBL" id="AP014936">
    <property type="protein sequence ID" value="BAU48289.1"/>
    <property type="molecule type" value="Genomic_DNA"/>
</dbReference>
<reference evidence="1 2" key="1">
    <citation type="submission" date="2015-08" db="EMBL/GenBank/DDBJ databases">
        <title>Complete genome sequence of Sulfurifustis variabilis.</title>
        <authorList>
            <person name="Miura A."/>
            <person name="Kojima H."/>
            <person name="Fukui M."/>
        </authorList>
    </citation>
    <scope>NUCLEOTIDE SEQUENCE [LARGE SCALE GENOMIC DNA]</scope>
    <source>
        <strain evidence="2">skN76</strain>
    </source>
</reference>
<dbReference type="OrthoDB" id="9794513at2"/>
<dbReference type="RefSeq" id="WP_096460818.1">
    <property type="nucleotide sequence ID" value="NZ_AP014936.1"/>
</dbReference>
<keyword evidence="1" id="KW-0808">Transferase</keyword>
<evidence type="ECO:0000313" key="2">
    <source>
        <dbReference type="Proteomes" id="UP000218899"/>
    </source>
</evidence>
<evidence type="ECO:0000313" key="1">
    <source>
        <dbReference type="EMBL" id="BAU48289.1"/>
    </source>
</evidence>
<protein>
    <submittedName>
        <fullName evidence="1">Transferase</fullName>
    </submittedName>
</protein>